<evidence type="ECO:0000313" key="1">
    <source>
        <dbReference type="EMBL" id="CAH2049743.1"/>
    </source>
</evidence>
<sequence length="70" mass="7635">MDKLSISSELLLRIDSMVLTGMIDTGEASDLRSLIMDSKVSVADNFSEILNGSDAELLAELQQFSGKKKK</sequence>
<dbReference type="EMBL" id="CAJVSB020000335">
    <property type="protein sequence ID" value="CAH2049743.1"/>
    <property type="molecule type" value="Genomic_DNA"/>
</dbReference>
<comment type="caution">
    <text evidence="1">The sequence shown here is derived from an EMBL/GenBank/DDBJ whole genome shotgun (WGS) entry which is preliminary data.</text>
</comment>
<name>A0AAU9RSQ0_THLAR</name>
<dbReference type="AlphaFoldDB" id="A0AAU9RSQ0"/>
<keyword evidence="2" id="KW-1185">Reference proteome</keyword>
<gene>
    <name evidence="1" type="ORF">TAV2_LOCUS8394</name>
</gene>
<accession>A0AAU9RSQ0</accession>
<evidence type="ECO:0000313" key="2">
    <source>
        <dbReference type="Proteomes" id="UP000836841"/>
    </source>
</evidence>
<reference evidence="1 2" key="1">
    <citation type="submission" date="2022-03" db="EMBL/GenBank/DDBJ databases">
        <authorList>
            <person name="Nunn A."/>
            <person name="Chopra R."/>
            <person name="Nunn A."/>
            <person name="Contreras Garrido A."/>
        </authorList>
    </citation>
    <scope>NUCLEOTIDE SEQUENCE [LARGE SCALE GENOMIC DNA]</scope>
</reference>
<protein>
    <submittedName>
        <fullName evidence="1">Uncharacterized protein</fullName>
    </submittedName>
</protein>
<organism evidence="1 2">
    <name type="scientific">Thlaspi arvense</name>
    <name type="common">Field penny-cress</name>
    <dbReference type="NCBI Taxonomy" id="13288"/>
    <lineage>
        <taxon>Eukaryota</taxon>
        <taxon>Viridiplantae</taxon>
        <taxon>Streptophyta</taxon>
        <taxon>Embryophyta</taxon>
        <taxon>Tracheophyta</taxon>
        <taxon>Spermatophyta</taxon>
        <taxon>Magnoliopsida</taxon>
        <taxon>eudicotyledons</taxon>
        <taxon>Gunneridae</taxon>
        <taxon>Pentapetalae</taxon>
        <taxon>rosids</taxon>
        <taxon>malvids</taxon>
        <taxon>Brassicales</taxon>
        <taxon>Brassicaceae</taxon>
        <taxon>Thlaspideae</taxon>
        <taxon>Thlaspi</taxon>
    </lineage>
</organism>
<dbReference type="Proteomes" id="UP000836841">
    <property type="component" value="Unassembled WGS sequence"/>
</dbReference>
<proteinExistence type="predicted"/>